<gene>
    <name evidence="2" type="ORF">SAMN05216561_10347</name>
</gene>
<feature type="domain" description="VOC" evidence="1">
    <location>
        <begin position="7"/>
        <end position="127"/>
    </location>
</feature>
<dbReference type="STRING" id="1005945.SAMN05216561_10347"/>
<dbReference type="PANTHER" id="PTHR43279:SF1">
    <property type="entry name" value="CATECHOL-2,3-DIOXYGENASE"/>
    <property type="match status" value="1"/>
</dbReference>
<evidence type="ECO:0000313" key="3">
    <source>
        <dbReference type="Proteomes" id="UP000198649"/>
    </source>
</evidence>
<accession>A0A1I3DR51</accession>
<dbReference type="RefSeq" id="WP_091110815.1">
    <property type="nucleotide sequence ID" value="NZ_BKAF01000050.1"/>
</dbReference>
<proteinExistence type="predicted"/>
<dbReference type="OrthoDB" id="317332at2"/>
<evidence type="ECO:0000259" key="1">
    <source>
        <dbReference type="PROSITE" id="PS51819"/>
    </source>
</evidence>
<dbReference type="SUPFAM" id="SSF54593">
    <property type="entry name" value="Glyoxalase/Bleomycin resistance protein/Dihydroxybiphenyl dioxygenase"/>
    <property type="match status" value="1"/>
</dbReference>
<dbReference type="Proteomes" id="UP000198649">
    <property type="component" value="Unassembled WGS sequence"/>
</dbReference>
<evidence type="ECO:0000313" key="2">
    <source>
        <dbReference type="EMBL" id="SFH89224.1"/>
    </source>
</evidence>
<dbReference type="Pfam" id="PF00903">
    <property type="entry name" value="Glyoxalase"/>
    <property type="match status" value="1"/>
</dbReference>
<keyword evidence="3" id="KW-1185">Reference proteome</keyword>
<keyword evidence="2" id="KW-0560">Oxidoreductase</keyword>
<keyword evidence="2" id="KW-0223">Dioxygenase</keyword>
<dbReference type="AlphaFoldDB" id="A0A1I3DR51"/>
<dbReference type="CDD" id="cd06587">
    <property type="entry name" value="VOC"/>
    <property type="match status" value="1"/>
</dbReference>
<dbReference type="Gene3D" id="3.10.180.10">
    <property type="entry name" value="2,3-Dihydroxybiphenyl 1,2-Dioxygenase, domain 1"/>
    <property type="match status" value="1"/>
</dbReference>
<sequence length="177" mass="19436">MTVNAVRLNHAVLFVADLERSITFYQQAFDMRIVAREPRADAAFLRLPRSGNHHDLGLFGVGAQPARPRGSLGLYHLAWQVDTIEELEQARLTLADLDALTGESSHGATKSVYAHDPDGNEFEVMWMLPKASWGDYADAAPIERLDLPGEVRRWAGVHTAAELVPLNAPVDAPVEAS</sequence>
<dbReference type="InterPro" id="IPR029068">
    <property type="entry name" value="Glyas_Bleomycin-R_OHBP_Dase"/>
</dbReference>
<dbReference type="InterPro" id="IPR037523">
    <property type="entry name" value="VOC_core"/>
</dbReference>
<organism evidence="2 3">
    <name type="scientific">Nocardioides psychrotolerans</name>
    <dbReference type="NCBI Taxonomy" id="1005945"/>
    <lineage>
        <taxon>Bacteria</taxon>
        <taxon>Bacillati</taxon>
        <taxon>Actinomycetota</taxon>
        <taxon>Actinomycetes</taxon>
        <taxon>Propionibacteriales</taxon>
        <taxon>Nocardioidaceae</taxon>
        <taxon>Nocardioides</taxon>
    </lineage>
</organism>
<reference evidence="2 3" key="1">
    <citation type="submission" date="2016-10" db="EMBL/GenBank/DDBJ databases">
        <authorList>
            <person name="de Groot N.N."/>
        </authorList>
    </citation>
    <scope>NUCLEOTIDE SEQUENCE [LARGE SCALE GENOMIC DNA]</scope>
    <source>
        <strain evidence="2 3">CGMCC 1.11156</strain>
    </source>
</reference>
<name>A0A1I3DR51_9ACTN</name>
<dbReference type="PROSITE" id="PS51819">
    <property type="entry name" value="VOC"/>
    <property type="match status" value="1"/>
</dbReference>
<protein>
    <submittedName>
        <fullName evidence="2">Glyoxalase/Bleomycin resistance protein/Dioxygenase superfamily protein</fullName>
    </submittedName>
</protein>
<dbReference type="EMBL" id="FOQG01000003">
    <property type="protein sequence ID" value="SFH89224.1"/>
    <property type="molecule type" value="Genomic_DNA"/>
</dbReference>
<dbReference type="InterPro" id="IPR004360">
    <property type="entry name" value="Glyas_Fos-R_dOase_dom"/>
</dbReference>
<dbReference type="PANTHER" id="PTHR43279">
    <property type="entry name" value="CATECHOL-2,3-DIOXYGENASE"/>
    <property type="match status" value="1"/>
</dbReference>
<dbReference type="GO" id="GO:0051213">
    <property type="term" value="F:dioxygenase activity"/>
    <property type="evidence" value="ECO:0007669"/>
    <property type="project" value="UniProtKB-KW"/>
</dbReference>